<evidence type="ECO:0000313" key="13">
    <source>
        <dbReference type="EMBL" id="NXU07364.1"/>
    </source>
</evidence>
<evidence type="ECO:0000256" key="3">
    <source>
        <dbReference type="ARBA" id="ARBA00022679"/>
    </source>
</evidence>
<organism evidence="13 14">
    <name type="scientific">Buphagus erythrorhynchus</name>
    <name type="common">red-billed oxpecker</name>
    <dbReference type="NCBI Taxonomy" id="245048"/>
    <lineage>
        <taxon>Eukaryota</taxon>
        <taxon>Metazoa</taxon>
        <taxon>Chordata</taxon>
        <taxon>Craniata</taxon>
        <taxon>Vertebrata</taxon>
        <taxon>Euteleostomi</taxon>
        <taxon>Archelosauria</taxon>
        <taxon>Archosauria</taxon>
        <taxon>Dinosauria</taxon>
        <taxon>Saurischia</taxon>
        <taxon>Theropoda</taxon>
        <taxon>Coelurosauria</taxon>
        <taxon>Aves</taxon>
        <taxon>Neognathae</taxon>
        <taxon>Neoaves</taxon>
        <taxon>Telluraves</taxon>
        <taxon>Australaves</taxon>
        <taxon>Passeriformes</taxon>
        <taxon>Sturnidae</taxon>
        <taxon>Buphagus</taxon>
    </lineage>
</organism>
<dbReference type="Pfam" id="PF05406">
    <property type="entry name" value="WGR"/>
    <property type="match status" value="1"/>
</dbReference>
<evidence type="ECO:0000256" key="2">
    <source>
        <dbReference type="ARBA" id="ARBA00022676"/>
    </source>
</evidence>
<keyword evidence="5" id="KW-0227">DNA damage</keyword>
<dbReference type="AlphaFoldDB" id="A0A7L3HQM8"/>
<evidence type="ECO:0000256" key="10">
    <source>
        <dbReference type="SAM" id="MobiDB-lite"/>
    </source>
</evidence>
<dbReference type="SUPFAM" id="SSF142921">
    <property type="entry name" value="WGR domain-like"/>
    <property type="match status" value="1"/>
</dbReference>
<evidence type="ECO:0000256" key="5">
    <source>
        <dbReference type="ARBA" id="ARBA00022763"/>
    </source>
</evidence>
<keyword evidence="14" id="KW-1185">Reference proteome</keyword>
<evidence type="ECO:0000256" key="7">
    <source>
        <dbReference type="ARBA" id="ARBA00023204"/>
    </source>
</evidence>
<evidence type="ECO:0000256" key="9">
    <source>
        <dbReference type="ARBA" id="ARBA00024347"/>
    </source>
</evidence>
<dbReference type="PANTHER" id="PTHR10459:SF66">
    <property type="entry name" value="PROTEIN MONO-ADP-RIBOSYLTRANSFERASE PARP3"/>
    <property type="match status" value="1"/>
</dbReference>
<evidence type="ECO:0000259" key="11">
    <source>
        <dbReference type="PROSITE" id="PS51060"/>
    </source>
</evidence>
<feature type="domain" description="WGR" evidence="12">
    <location>
        <begin position="59"/>
        <end position="149"/>
    </location>
</feature>
<accession>A0A7L3HQM8</accession>
<dbReference type="FunFam" id="2.20.140.10:FF:000001">
    <property type="entry name" value="Poly [ADP-ribose] polymerase"/>
    <property type="match status" value="1"/>
</dbReference>
<evidence type="ECO:0000313" key="14">
    <source>
        <dbReference type="Proteomes" id="UP000566314"/>
    </source>
</evidence>
<feature type="region of interest" description="Disordered" evidence="10">
    <location>
        <begin position="1"/>
        <end position="51"/>
    </location>
</feature>
<comment type="similarity">
    <text evidence="9">Belongs to the ARTD/PARP family.</text>
</comment>
<feature type="domain" description="PARP alpha-helical" evidence="11">
    <location>
        <begin position="183"/>
        <end position="289"/>
    </location>
</feature>
<feature type="non-terminal residue" evidence="13">
    <location>
        <position position="1"/>
    </location>
</feature>
<dbReference type="Gene3D" id="2.20.140.10">
    <property type="entry name" value="WGR domain"/>
    <property type="match status" value="1"/>
</dbReference>
<dbReference type="Pfam" id="PF02877">
    <property type="entry name" value="PARP_reg"/>
    <property type="match status" value="1"/>
</dbReference>
<gene>
    <name evidence="13" type="primary">Parp3</name>
    <name evidence="13" type="ORF">BUPERY_R01767</name>
</gene>
<keyword evidence="3" id="KW-0808">Transferase</keyword>
<dbReference type="GO" id="GO:0070212">
    <property type="term" value="P:protein poly-ADP-ribosylation"/>
    <property type="evidence" value="ECO:0007669"/>
    <property type="project" value="TreeGrafter"/>
</dbReference>
<dbReference type="GO" id="GO:0006302">
    <property type="term" value="P:double-strand break repair"/>
    <property type="evidence" value="ECO:0007669"/>
    <property type="project" value="TreeGrafter"/>
</dbReference>
<keyword evidence="7" id="KW-0234">DNA repair</keyword>
<feature type="compositionally biased region" description="Polar residues" evidence="10">
    <location>
        <begin position="1"/>
        <end position="15"/>
    </location>
</feature>
<comment type="subcellular location">
    <subcellularLocation>
        <location evidence="1">Nucleus</location>
    </subcellularLocation>
</comment>
<evidence type="ECO:0000259" key="12">
    <source>
        <dbReference type="PROSITE" id="PS51977"/>
    </source>
</evidence>
<dbReference type="GO" id="GO:1990404">
    <property type="term" value="F:NAD+-protein mono-ADP-ribosyltransferase activity"/>
    <property type="evidence" value="ECO:0007669"/>
    <property type="project" value="TreeGrafter"/>
</dbReference>
<evidence type="ECO:0000256" key="1">
    <source>
        <dbReference type="ARBA" id="ARBA00004123"/>
    </source>
</evidence>
<dbReference type="GO" id="GO:0003950">
    <property type="term" value="F:NAD+ poly-ADP-ribosyltransferase activity"/>
    <property type="evidence" value="ECO:0007669"/>
    <property type="project" value="InterPro"/>
</dbReference>
<dbReference type="GO" id="GO:0035861">
    <property type="term" value="C:site of double-strand break"/>
    <property type="evidence" value="ECO:0007669"/>
    <property type="project" value="TreeGrafter"/>
</dbReference>
<dbReference type="InterPro" id="IPR050800">
    <property type="entry name" value="ARTD/PARP"/>
</dbReference>
<evidence type="ECO:0000256" key="8">
    <source>
        <dbReference type="ARBA" id="ARBA00023242"/>
    </source>
</evidence>
<dbReference type="InterPro" id="IPR008893">
    <property type="entry name" value="WGR_domain"/>
</dbReference>
<dbReference type="GO" id="GO:0016779">
    <property type="term" value="F:nucleotidyltransferase activity"/>
    <property type="evidence" value="ECO:0007669"/>
    <property type="project" value="UniProtKB-KW"/>
</dbReference>
<dbReference type="PANTHER" id="PTHR10459">
    <property type="entry name" value="DNA LIGASE"/>
    <property type="match status" value="1"/>
</dbReference>
<comment type="caution">
    <text evidence="13">The sequence shown here is derived from an EMBL/GenBank/DDBJ whole genome shotgun (WGS) entry which is preliminary data.</text>
</comment>
<dbReference type="CDD" id="cd08002">
    <property type="entry name" value="WGR_PARP3_like"/>
    <property type="match status" value="1"/>
</dbReference>
<evidence type="ECO:0000256" key="6">
    <source>
        <dbReference type="ARBA" id="ARBA00023027"/>
    </source>
</evidence>
<keyword evidence="8" id="KW-0539">Nucleus</keyword>
<name>A0A7L3HQM8_9PASS</name>
<dbReference type="Proteomes" id="UP000566314">
    <property type="component" value="Unassembled WGS sequence"/>
</dbReference>
<dbReference type="OrthoDB" id="2017365at2759"/>
<keyword evidence="6" id="KW-0520">NAD</keyword>
<dbReference type="PROSITE" id="PS51060">
    <property type="entry name" value="PARP_ALPHA_HD"/>
    <property type="match status" value="1"/>
</dbReference>
<reference evidence="13 14" key="1">
    <citation type="submission" date="2019-09" db="EMBL/GenBank/DDBJ databases">
        <title>Bird 10,000 Genomes (B10K) Project - Family phase.</title>
        <authorList>
            <person name="Zhang G."/>
        </authorList>
    </citation>
    <scope>NUCLEOTIDE SEQUENCE [LARGE SCALE GENOMIC DNA]</scope>
    <source>
        <strain evidence="13">B10K-DU-012-02</strain>
    </source>
</reference>
<keyword evidence="4" id="KW-0548">Nucleotidyltransferase</keyword>
<dbReference type="EMBL" id="VZTT01265000">
    <property type="protein sequence ID" value="NXU07364.1"/>
    <property type="molecule type" value="Genomic_DNA"/>
</dbReference>
<keyword evidence="2" id="KW-0328">Glycosyltransferase</keyword>
<sequence>MASKRQASSSKQPNTRAKKPKGEEEEDTWSSTLAMLKTAPKEKPPATIDGQCPLSTAPAARVYEDYDCTLNQTDISANNNKFYIIQLLEHNGAYSVWSRWGRVGEVGQSRLMPCASLEAAKKDFEKKFREKTKNSWATRENFIAQPGKYTLIEVQPGAGQEVEVALKVDAVDGDKVCKQRVLPCTLDQATQDLVSLIFSSDMFQDAMQTMNIDVKKMPLGKLSKQQIARGFEALEELEAALKEQPPQATRLEELSSHFYTIVPHNFGRSRPPTINSPDLLRAKKDMLLV</sequence>
<proteinExistence type="inferred from homology"/>
<dbReference type="InterPro" id="IPR036616">
    <property type="entry name" value="Poly(ADP-ribose)pol_reg_dom_sf"/>
</dbReference>
<dbReference type="SMART" id="SM00773">
    <property type="entry name" value="WGR"/>
    <property type="match status" value="1"/>
</dbReference>
<dbReference type="PROSITE" id="PS51977">
    <property type="entry name" value="WGR"/>
    <property type="match status" value="1"/>
</dbReference>
<feature type="non-terminal residue" evidence="13">
    <location>
        <position position="289"/>
    </location>
</feature>
<dbReference type="InterPro" id="IPR036930">
    <property type="entry name" value="WGR_dom_sf"/>
</dbReference>
<dbReference type="InterPro" id="IPR004102">
    <property type="entry name" value="Poly(ADP-ribose)pol_reg_dom"/>
</dbReference>
<dbReference type="GO" id="GO:0005730">
    <property type="term" value="C:nucleolus"/>
    <property type="evidence" value="ECO:0007669"/>
    <property type="project" value="TreeGrafter"/>
</dbReference>
<protein>
    <submittedName>
        <fullName evidence="13">PARP3 polymerase</fullName>
    </submittedName>
</protein>
<dbReference type="SUPFAM" id="SSF47587">
    <property type="entry name" value="Domain of poly(ADP-ribose) polymerase"/>
    <property type="match status" value="1"/>
</dbReference>
<dbReference type="Gene3D" id="1.20.142.10">
    <property type="entry name" value="Poly(ADP-ribose) polymerase, regulatory domain"/>
    <property type="match status" value="1"/>
</dbReference>
<evidence type="ECO:0000256" key="4">
    <source>
        <dbReference type="ARBA" id="ARBA00022695"/>
    </source>
</evidence>